<dbReference type="RefSeq" id="WP_090714023.1">
    <property type="nucleotide sequence ID" value="NZ_CBCSKY010000011.1"/>
</dbReference>
<dbReference type="InterPro" id="IPR012001">
    <property type="entry name" value="Thiamin_PyroP_enz_TPP-bd_dom"/>
</dbReference>
<comment type="cofactor">
    <cofactor evidence="12">
        <name>Mg(2+)</name>
        <dbReference type="ChEBI" id="CHEBI:18420"/>
    </cofactor>
    <text evidence="12">Binds 1 Mg(2+) ion per subunit.</text>
</comment>
<dbReference type="InterPro" id="IPR039368">
    <property type="entry name" value="AHAS_TPP"/>
</dbReference>
<comment type="cofactor">
    <cofactor evidence="12">
        <name>thiamine diphosphate</name>
        <dbReference type="ChEBI" id="CHEBI:58937"/>
    </cofactor>
    <text evidence="12">Binds 1 thiamine pyrophosphate per subunit.</text>
</comment>
<evidence type="ECO:0000256" key="2">
    <source>
        <dbReference type="ARBA" id="ARBA00005025"/>
    </source>
</evidence>
<comment type="similarity">
    <text evidence="3 12">Belongs to the TPP enzyme family.</text>
</comment>
<dbReference type="GO" id="GO:0009099">
    <property type="term" value="P:L-valine biosynthetic process"/>
    <property type="evidence" value="ECO:0007669"/>
    <property type="project" value="UniProtKB-UniPathway"/>
</dbReference>
<dbReference type="Pfam" id="PF00205">
    <property type="entry name" value="TPP_enzyme_M"/>
    <property type="match status" value="1"/>
</dbReference>
<comment type="pathway">
    <text evidence="2 12">Amino-acid biosynthesis; L-valine biosynthesis; L-valine from pyruvate: step 1/4.</text>
</comment>
<evidence type="ECO:0000256" key="9">
    <source>
        <dbReference type="ARBA" id="ARBA00023052"/>
    </source>
</evidence>
<proteinExistence type="inferred from homology"/>
<reference evidence="17" key="1">
    <citation type="submission" date="2016-10" db="EMBL/GenBank/DDBJ databases">
        <authorList>
            <person name="Varghese N."/>
            <person name="Submissions S."/>
        </authorList>
    </citation>
    <scope>NUCLEOTIDE SEQUENCE [LARGE SCALE GENOMIC DNA]</scope>
    <source>
        <strain evidence="17">CGMCC 1.11012</strain>
    </source>
</reference>
<feature type="domain" description="Thiamine pyrophosphate enzyme N-terminal TPP-binding" evidence="15">
    <location>
        <begin position="1"/>
        <end position="117"/>
    </location>
</feature>
<evidence type="ECO:0000256" key="4">
    <source>
        <dbReference type="ARBA" id="ARBA00013145"/>
    </source>
</evidence>
<dbReference type="Gene3D" id="3.40.50.970">
    <property type="match status" value="2"/>
</dbReference>
<dbReference type="PROSITE" id="PS00187">
    <property type="entry name" value="TPP_ENZYMES"/>
    <property type="match status" value="1"/>
</dbReference>
<evidence type="ECO:0000259" key="14">
    <source>
        <dbReference type="Pfam" id="PF02775"/>
    </source>
</evidence>
<dbReference type="GO" id="GO:0030976">
    <property type="term" value="F:thiamine pyrophosphate binding"/>
    <property type="evidence" value="ECO:0007669"/>
    <property type="project" value="UniProtKB-UniRule"/>
</dbReference>
<dbReference type="InterPro" id="IPR012846">
    <property type="entry name" value="Acetolactate_synth_lsu"/>
</dbReference>
<evidence type="ECO:0000259" key="13">
    <source>
        <dbReference type="Pfam" id="PF00205"/>
    </source>
</evidence>
<keyword evidence="6 12" id="KW-0808">Transferase</keyword>
<dbReference type="EMBL" id="FNDX01000009">
    <property type="protein sequence ID" value="SDI85535.1"/>
    <property type="molecule type" value="Genomic_DNA"/>
</dbReference>
<evidence type="ECO:0000256" key="3">
    <source>
        <dbReference type="ARBA" id="ARBA00007812"/>
    </source>
</evidence>
<dbReference type="NCBIfam" id="TIGR00118">
    <property type="entry name" value="acolac_lg"/>
    <property type="match status" value="1"/>
</dbReference>
<keyword evidence="7 12" id="KW-0479">Metal-binding</keyword>
<dbReference type="PANTHER" id="PTHR18968">
    <property type="entry name" value="THIAMINE PYROPHOSPHATE ENZYMES"/>
    <property type="match status" value="1"/>
</dbReference>
<dbReference type="OrthoDB" id="4494979at2"/>
<keyword evidence="17" id="KW-1185">Reference proteome</keyword>
<dbReference type="STRING" id="1174501.SAMN05216192_10940"/>
<name>A0A1G8NZK6_9BACL</name>
<evidence type="ECO:0000313" key="16">
    <source>
        <dbReference type="EMBL" id="SDI85535.1"/>
    </source>
</evidence>
<dbReference type="FunFam" id="3.40.50.1220:FF:000008">
    <property type="entry name" value="Acetolactate synthase"/>
    <property type="match status" value="1"/>
</dbReference>
<evidence type="ECO:0000256" key="8">
    <source>
        <dbReference type="ARBA" id="ARBA00022842"/>
    </source>
</evidence>
<dbReference type="InterPro" id="IPR029061">
    <property type="entry name" value="THDP-binding"/>
</dbReference>
<dbReference type="InterPro" id="IPR000399">
    <property type="entry name" value="TPP-bd_CS"/>
</dbReference>
<dbReference type="Pfam" id="PF02775">
    <property type="entry name" value="TPP_enzyme_C"/>
    <property type="match status" value="1"/>
</dbReference>
<dbReference type="AlphaFoldDB" id="A0A1G8NZK6"/>
<dbReference type="SUPFAM" id="SSF52518">
    <property type="entry name" value="Thiamin diphosphate-binding fold (THDP-binding)"/>
    <property type="match status" value="2"/>
</dbReference>
<keyword evidence="5 12" id="KW-0028">Amino-acid biosynthesis</keyword>
<dbReference type="CDD" id="cd02015">
    <property type="entry name" value="TPP_AHAS"/>
    <property type="match status" value="1"/>
</dbReference>
<dbReference type="Pfam" id="PF02776">
    <property type="entry name" value="TPP_enzyme_N"/>
    <property type="match status" value="1"/>
</dbReference>
<evidence type="ECO:0000313" key="17">
    <source>
        <dbReference type="Proteomes" id="UP000199050"/>
    </source>
</evidence>
<keyword evidence="9 12" id="KW-0786">Thiamine pyrophosphate</keyword>
<evidence type="ECO:0000256" key="10">
    <source>
        <dbReference type="ARBA" id="ARBA00023304"/>
    </source>
</evidence>
<dbReference type="FunFam" id="3.40.50.970:FF:000007">
    <property type="entry name" value="Acetolactate synthase"/>
    <property type="match status" value="1"/>
</dbReference>
<dbReference type="UniPathway" id="UPA00049">
    <property type="reaction ID" value="UER00059"/>
</dbReference>
<feature type="domain" description="Thiamine pyrophosphate enzyme central" evidence="13">
    <location>
        <begin position="196"/>
        <end position="331"/>
    </location>
</feature>
<sequence length="558" mass="60737">MNGAQLLIQMLIEKDVETIFGYPGGAVLPLYDALYDCDRIQHILVRHEQAAVHAADGYARATGLTGVALVTSGPGATNAVTGIATAFMDSVPLVVFTGQVSTELIGLDSFQEVDIYGMTMPITKHNYIVREIADLPRIIHEAFYVAATGRPGPVLIDLPKNVMNAEVPDNLYTAETMNLPYIRGYQPDHSIAQTDIQLAAEQLSRAKRPLVLIGGGCIPDNTPELVRVFAERYHLPVASTLMGLGAFPSGHPLHLGMVGMHGSVAANRALQSADVVLCLGVRFSDRVTGNRKAFSPDSFKIQVDIDTSELNKNIHIDLAITGSCGEMLERLTGNVHTAERMDWERQIQDWRSRSAKVKRKAEQKLAPQDVIACLQNASAGDAIIATDVGQHQIWTARHYQFTRPRSFLTSGGLGTMGFGLPAAIGAAVAYPDRPVVCITGDGSIQMNMQEMMTAVDLGLNVKVAIFKNGYLGMVRQWQQLFLGKRYSSVKISSPDFVALAKSFGAHGFRARTMDEAEQMIDLALHTDGLVIMEFDITEETNVYPIVPPGSSNQDMIVE</sequence>
<dbReference type="UniPathway" id="UPA00047">
    <property type="reaction ID" value="UER00055"/>
</dbReference>
<dbReference type="InterPro" id="IPR011766">
    <property type="entry name" value="TPP_enzyme_TPP-bd"/>
</dbReference>
<evidence type="ECO:0000259" key="15">
    <source>
        <dbReference type="Pfam" id="PF02776"/>
    </source>
</evidence>
<dbReference type="InterPro" id="IPR029035">
    <property type="entry name" value="DHS-like_NAD/FAD-binding_dom"/>
</dbReference>
<organism evidence="16 17">
    <name type="scientific">Paenibacillus typhae</name>
    <dbReference type="NCBI Taxonomy" id="1174501"/>
    <lineage>
        <taxon>Bacteria</taxon>
        <taxon>Bacillati</taxon>
        <taxon>Bacillota</taxon>
        <taxon>Bacilli</taxon>
        <taxon>Bacillales</taxon>
        <taxon>Paenibacillaceae</taxon>
        <taxon>Paenibacillus</taxon>
    </lineage>
</organism>
<accession>A0A1G8NZK6</accession>
<dbReference type="SUPFAM" id="SSF52467">
    <property type="entry name" value="DHS-like NAD/FAD-binding domain"/>
    <property type="match status" value="1"/>
</dbReference>
<evidence type="ECO:0000256" key="11">
    <source>
        <dbReference type="ARBA" id="ARBA00048670"/>
    </source>
</evidence>
<dbReference type="GO" id="GO:0009097">
    <property type="term" value="P:isoleucine biosynthetic process"/>
    <property type="evidence" value="ECO:0007669"/>
    <property type="project" value="UniProtKB-UniPathway"/>
</dbReference>
<dbReference type="PANTHER" id="PTHR18968:SF13">
    <property type="entry name" value="ACETOLACTATE SYNTHASE CATALYTIC SUBUNIT, MITOCHONDRIAL"/>
    <property type="match status" value="1"/>
</dbReference>
<keyword evidence="10 12" id="KW-0100">Branched-chain amino acid biosynthesis</keyword>
<dbReference type="GO" id="GO:0050660">
    <property type="term" value="F:flavin adenine dinucleotide binding"/>
    <property type="evidence" value="ECO:0007669"/>
    <property type="project" value="InterPro"/>
</dbReference>
<protein>
    <recommendedName>
        <fullName evidence="4 12">Acetolactate synthase</fullName>
        <ecNumber evidence="4 12">2.2.1.6</ecNumber>
    </recommendedName>
</protein>
<dbReference type="GO" id="GO:0005948">
    <property type="term" value="C:acetolactate synthase complex"/>
    <property type="evidence" value="ECO:0007669"/>
    <property type="project" value="TreeGrafter"/>
</dbReference>
<feature type="domain" description="Thiamine pyrophosphate enzyme TPP-binding" evidence="14">
    <location>
        <begin position="387"/>
        <end position="533"/>
    </location>
</feature>
<dbReference type="GO" id="GO:0000287">
    <property type="term" value="F:magnesium ion binding"/>
    <property type="evidence" value="ECO:0007669"/>
    <property type="project" value="UniProtKB-UniRule"/>
</dbReference>
<evidence type="ECO:0000256" key="5">
    <source>
        <dbReference type="ARBA" id="ARBA00022605"/>
    </source>
</evidence>
<dbReference type="Gene3D" id="3.40.50.1220">
    <property type="entry name" value="TPP-binding domain"/>
    <property type="match status" value="1"/>
</dbReference>
<comment type="catalytic activity">
    <reaction evidence="11 12">
        <text>2 pyruvate + H(+) = (2S)-2-acetolactate + CO2</text>
        <dbReference type="Rhea" id="RHEA:25249"/>
        <dbReference type="ChEBI" id="CHEBI:15361"/>
        <dbReference type="ChEBI" id="CHEBI:15378"/>
        <dbReference type="ChEBI" id="CHEBI:16526"/>
        <dbReference type="ChEBI" id="CHEBI:58476"/>
        <dbReference type="EC" id="2.2.1.6"/>
    </reaction>
</comment>
<dbReference type="EC" id="2.2.1.6" evidence="4 12"/>
<evidence type="ECO:0000256" key="1">
    <source>
        <dbReference type="ARBA" id="ARBA00004974"/>
    </source>
</evidence>
<dbReference type="GO" id="GO:0003984">
    <property type="term" value="F:acetolactate synthase activity"/>
    <property type="evidence" value="ECO:0007669"/>
    <property type="project" value="UniProtKB-EC"/>
</dbReference>
<keyword evidence="8 12" id="KW-0460">Magnesium</keyword>
<dbReference type="CDD" id="cd07035">
    <property type="entry name" value="TPP_PYR_POX_like"/>
    <property type="match status" value="1"/>
</dbReference>
<gene>
    <name evidence="16" type="ORF">SAMN05216192_10940</name>
</gene>
<evidence type="ECO:0000256" key="12">
    <source>
        <dbReference type="RuleBase" id="RU003591"/>
    </source>
</evidence>
<dbReference type="InterPro" id="IPR012000">
    <property type="entry name" value="Thiamin_PyroP_enz_cen_dom"/>
</dbReference>
<evidence type="ECO:0000256" key="7">
    <source>
        <dbReference type="ARBA" id="ARBA00022723"/>
    </source>
</evidence>
<comment type="pathway">
    <text evidence="1 12">Amino-acid biosynthesis; L-isoleucine biosynthesis; L-isoleucine from 2-oxobutanoate: step 1/4.</text>
</comment>
<evidence type="ECO:0000256" key="6">
    <source>
        <dbReference type="ARBA" id="ARBA00022679"/>
    </source>
</evidence>
<dbReference type="InterPro" id="IPR045229">
    <property type="entry name" value="TPP_enz"/>
</dbReference>
<dbReference type="Proteomes" id="UP000199050">
    <property type="component" value="Unassembled WGS sequence"/>
</dbReference>